<sequence length="110" mass="12337">MGLLLRGERNKRLLTTSRQERTTVLLKPSTLVKMHVLCKGTSTKQRMDLASRLPVWSSVSLRRPCARAMSLEPTGRNMEIKFPAPPSRSKYAATSLTGPEFHLSTPKRMG</sequence>
<feature type="region of interest" description="Disordered" evidence="1">
    <location>
        <begin position="77"/>
        <end position="110"/>
    </location>
</feature>
<organism evidence="2">
    <name type="scientific">Trypanosoma vivax (strain Y486)</name>
    <dbReference type="NCBI Taxonomy" id="1055687"/>
    <lineage>
        <taxon>Eukaryota</taxon>
        <taxon>Discoba</taxon>
        <taxon>Euglenozoa</taxon>
        <taxon>Kinetoplastea</taxon>
        <taxon>Metakinetoplastina</taxon>
        <taxon>Trypanosomatida</taxon>
        <taxon>Trypanosomatidae</taxon>
        <taxon>Trypanosoma</taxon>
        <taxon>Duttonella</taxon>
    </lineage>
</organism>
<dbReference type="EMBL" id="HE573020">
    <property type="protein sequence ID" value="CCC47338.1"/>
    <property type="molecule type" value="Genomic_DNA"/>
</dbReference>
<evidence type="ECO:0000256" key="1">
    <source>
        <dbReference type="SAM" id="MobiDB-lite"/>
    </source>
</evidence>
<protein>
    <submittedName>
        <fullName evidence="2">Uncharacterized protein</fullName>
    </submittedName>
</protein>
<reference evidence="2" key="1">
    <citation type="journal article" date="2012" name="Proc. Natl. Acad. Sci. U.S.A.">
        <title>Antigenic diversity is generated by distinct evolutionary mechanisms in African trypanosome species.</title>
        <authorList>
            <person name="Jackson A.P."/>
            <person name="Berry A."/>
            <person name="Aslett M."/>
            <person name="Allison H.C."/>
            <person name="Burton P."/>
            <person name="Vavrova-Anderson J."/>
            <person name="Brown R."/>
            <person name="Browne H."/>
            <person name="Corton N."/>
            <person name="Hauser H."/>
            <person name="Gamble J."/>
            <person name="Gilderthorp R."/>
            <person name="Marcello L."/>
            <person name="McQuillan J."/>
            <person name="Otto T.D."/>
            <person name="Quail M.A."/>
            <person name="Sanders M.J."/>
            <person name="van Tonder A."/>
            <person name="Ginger M.L."/>
            <person name="Field M.C."/>
            <person name="Barry J.D."/>
            <person name="Hertz-Fowler C."/>
            <person name="Berriman M."/>
        </authorList>
    </citation>
    <scope>NUCLEOTIDE SEQUENCE</scope>
    <source>
        <strain evidence="2">Y486</strain>
    </source>
</reference>
<gene>
    <name evidence="2" type="ORF">TVY486_0400020</name>
</gene>
<dbReference type="AlphaFoldDB" id="G0TTQ7"/>
<dbReference type="VEuPathDB" id="TriTrypDB:TvY486_0400020"/>
<name>G0TTQ7_TRYVY</name>
<evidence type="ECO:0000313" key="2">
    <source>
        <dbReference type="EMBL" id="CCC47338.1"/>
    </source>
</evidence>
<accession>G0TTQ7</accession>
<proteinExistence type="predicted"/>